<dbReference type="GO" id="GO:0008817">
    <property type="term" value="F:corrinoid adenosyltransferase activity"/>
    <property type="evidence" value="ECO:0007669"/>
    <property type="project" value="InterPro"/>
</dbReference>
<dbReference type="OrthoDB" id="9810309at2"/>
<dbReference type="SUPFAM" id="SSF52540">
    <property type="entry name" value="P-loop containing nucleoside triphosphate hydrolases"/>
    <property type="match status" value="1"/>
</dbReference>
<accession>A0A226BWU1</accession>
<reference evidence="1 2" key="1">
    <citation type="submission" date="2017-06" db="EMBL/GenBank/DDBJ databases">
        <title>Draft Genome Sequence of Natranaerobius trueperi halophilic, alkalithermophilic bacteria from soda lakes.</title>
        <authorList>
            <person name="Zhao B."/>
        </authorList>
    </citation>
    <scope>NUCLEOTIDE SEQUENCE [LARGE SCALE GENOMIC DNA]</scope>
    <source>
        <strain evidence="1 2">DSM 18760</strain>
    </source>
</reference>
<dbReference type="Proteomes" id="UP000214588">
    <property type="component" value="Unassembled WGS sequence"/>
</dbReference>
<name>A0A226BWU1_9FIRM</name>
<sequence length="176" mass="19741">MSNHELGTVQVYTGNGKGKTTASLGLALRALGHNFRVCVIQFMKGSSEYGEYKALEKFENATVHLMGRDTFVNKEAPEVEDVELAQEGYEKARESMISGKYDIVILDEVNVALDFHLIEVEQVLELMDIKPKNVELVLTGRNADKEVVKRADLVSEIKEVKHHFQKGIPSRKGVEH</sequence>
<evidence type="ECO:0000313" key="2">
    <source>
        <dbReference type="Proteomes" id="UP000214588"/>
    </source>
</evidence>
<dbReference type="RefSeq" id="WP_089023855.1">
    <property type="nucleotide sequence ID" value="NZ_NIQC01000018.1"/>
</dbReference>
<dbReference type="Pfam" id="PF02572">
    <property type="entry name" value="CobA_CobO_BtuR"/>
    <property type="match status" value="1"/>
</dbReference>
<dbReference type="Gene3D" id="3.40.50.300">
    <property type="entry name" value="P-loop containing nucleotide triphosphate hydrolases"/>
    <property type="match status" value="1"/>
</dbReference>
<dbReference type="AlphaFoldDB" id="A0A226BWU1"/>
<dbReference type="PIRSF" id="PIRSF015617">
    <property type="entry name" value="Adensltrnsf_CobA"/>
    <property type="match status" value="1"/>
</dbReference>
<dbReference type="NCBIfam" id="NF004637">
    <property type="entry name" value="PRK05986.1"/>
    <property type="match status" value="1"/>
</dbReference>
<dbReference type="PANTHER" id="PTHR46638:SF1">
    <property type="entry name" value="CORRINOID ADENOSYLTRANSFERASE"/>
    <property type="match status" value="1"/>
</dbReference>
<dbReference type="GO" id="GO:0005524">
    <property type="term" value="F:ATP binding"/>
    <property type="evidence" value="ECO:0007669"/>
    <property type="project" value="InterPro"/>
</dbReference>
<keyword evidence="1" id="KW-0808">Transferase</keyword>
<proteinExistence type="predicted"/>
<dbReference type="NCBIfam" id="TIGR00708">
    <property type="entry name" value="cobA"/>
    <property type="match status" value="1"/>
</dbReference>
<protein>
    <submittedName>
        <fullName evidence="1">Cob(I)yrinic acid a,c-diamide adenosyltransferase</fullName>
    </submittedName>
</protein>
<organism evidence="1 2">
    <name type="scientific">Natranaerobius trueperi</name>
    <dbReference type="NCBI Taxonomy" id="759412"/>
    <lineage>
        <taxon>Bacteria</taxon>
        <taxon>Bacillati</taxon>
        <taxon>Bacillota</taxon>
        <taxon>Clostridia</taxon>
        <taxon>Natranaerobiales</taxon>
        <taxon>Natranaerobiaceae</taxon>
        <taxon>Natranaerobius</taxon>
    </lineage>
</organism>
<evidence type="ECO:0000313" key="1">
    <source>
        <dbReference type="EMBL" id="OWZ83425.1"/>
    </source>
</evidence>
<dbReference type="EMBL" id="NIQC01000018">
    <property type="protein sequence ID" value="OWZ83425.1"/>
    <property type="molecule type" value="Genomic_DNA"/>
</dbReference>
<gene>
    <name evidence="1" type="primary">cobO</name>
    <name evidence="1" type="ORF">CDO51_08520</name>
</gene>
<keyword evidence="2" id="KW-1185">Reference proteome</keyword>
<dbReference type="PANTHER" id="PTHR46638">
    <property type="entry name" value="CORRINOID ADENOSYLTRANSFERASE"/>
    <property type="match status" value="1"/>
</dbReference>
<dbReference type="InterPro" id="IPR003724">
    <property type="entry name" value="CblAdoTrfase_CobA"/>
</dbReference>
<dbReference type="InterPro" id="IPR027417">
    <property type="entry name" value="P-loop_NTPase"/>
</dbReference>
<dbReference type="CDD" id="cd00561">
    <property type="entry name" value="CobA_ACA"/>
    <property type="match status" value="1"/>
</dbReference>
<dbReference type="GO" id="GO:0009236">
    <property type="term" value="P:cobalamin biosynthetic process"/>
    <property type="evidence" value="ECO:0007669"/>
    <property type="project" value="InterPro"/>
</dbReference>
<comment type="caution">
    <text evidence="1">The sequence shown here is derived from an EMBL/GenBank/DDBJ whole genome shotgun (WGS) entry which is preliminary data.</text>
</comment>